<name>A0A0L8HQM4_OCTBM</name>
<dbReference type="EMBL" id="KQ417621">
    <property type="protein sequence ID" value="KOF91040.1"/>
    <property type="molecule type" value="Genomic_DNA"/>
</dbReference>
<gene>
    <name evidence="1" type="ORF">OCBIM_22009888mg</name>
</gene>
<evidence type="ECO:0008006" key="2">
    <source>
        <dbReference type="Google" id="ProtNLM"/>
    </source>
</evidence>
<accession>A0A0L8HQM4</accession>
<reference evidence="1" key="1">
    <citation type="submission" date="2015-07" db="EMBL/GenBank/DDBJ databases">
        <title>MeaNS - Measles Nucleotide Surveillance Program.</title>
        <authorList>
            <person name="Tran T."/>
            <person name="Druce J."/>
        </authorList>
    </citation>
    <scope>NUCLEOTIDE SEQUENCE</scope>
    <source>
        <strain evidence="1">UCB-OBI-ISO-001</strain>
        <tissue evidence="1">Gonad</tissue>
    </source>
</reference>
<organism evidence="1">
    <name type="scientific">Octopus bimaculoides</name>
    <name type="common">California two-spotted octopus</name>
    <dbReference type="NCBI Taxonomy" id="37653"/>
    <lineage>
        <taxon>Eukaryota</taxon>
        <taxon>Metazoa</taxon>
        <taxon>Spiralia</taxon>
        <taxon>Lophotrochozoa</taxon>
        <taxon>Mollusca</taxon>
        <taxon>Cephalopoda</taxon>
        <taxon>Coleoidea</taxon>
        <taxon>Octopodiformes</taxon>
        <taxon>Octopoda</taxon>
        <taxon>Incirrata</taxon>
        <taxon>Octopodidae</taxon>
        <taxon>Octopus</taxon>
    </lineage>
</organism>
<sequence length="69" mass="7155">MPDSCCCTLEGGKCGCSSSCKTGKCDNTGCKCGDDCKCKDCKGRKCQCSEGNCKCDSGCKHGSEKSCCK</sequence>
<dbReference type="AlphaFoldDB" id="A0A0L8HQM4"/>
<protein>
    <recommendedName>
        <fullName evidence="2">Metallothionein</fullName>
    </recommendedName>
</protein>
<evidence type="ECO:0000313" key="1">
    <source>
        <dbReference type="EMBL" id="KOF91040.1"/>
    </source>
</evidence>
<proteinExistence type="predicted"/>